<reference evidence="1" key="2">
    <citation type="journal article" date="2021" name="PeerJ">
        <title>Extensive microbial diversity within the chicken gut microbiome revealed by metagenomics and culture.</title>
        <authorList>
            <person name="Gilroy R."/>
            <person name="Ravi A."/>
            <person name="Getino M."/>
            <person name="Pursley I."/>
            <person name="Horton D.L."/>
            <person name="Alikhan N.F."/>
            <person name="Baker D."/>
            <person name="Gharbi K."/>
            <person name="Hall N."/>
            <person name="Watson M."/>
            <person name="Adriaenssens E.M."/>
            <person name="Foster-Nyarko E."/>
            <person name="Jarju S."/>
            <person name="Secka A."/>
            <person name="Antonio M."/>
            <person name="Oren A."/>
            <person name="Chaudhuri R.R."/>
            <person name="La Ragione R."/>
            <person name="Hildebrand F."/>
            <person name="Pallen M.J."/>
        </authorList>
    </citation>
    <scope>NUCLEOTIDE SEQUENCE</scope>
    <source>
        <strain evidence="1">CHK184-20233</strain>
    </source>
</reference>
<dbReference type="EMBL" id="DVHC01000051">
    <property type="protein sequence ID" value="HIR59372.1"/>
    <property type="molecule type" value="Genomic_DNA"/>
</dbReference>
<name>A0A9D1DUT8_9FIRM</name>
<evidence type="ECO:0000313" key="1">
    <source>
        <dbReference type="EMBL" id="HIR59372.1"/>
    </source>
</evidence>
<organism evidence="1 2">
    <name type="scientific">Candidatus Onthousia excrementipullorum</name>
    <dbReference type="NCBI Taxonomy" id="2840884"/>
    <lineage>
        <taxon>Bacteria</taxon>
        <taxon>Bacillati</taxon>
        <taxon>Bacillota</taxon>
        <taxon>Bacilli</taxon>
        <taxon>Candidatus Onthousia</taxon>
    </lineage>
</organism>
<reference evidence="1" key="1">
    <citation type="submission" date="2020-10" db="EMBL/GenBank/DDBJ databases">
        <authorList>
            <person name="Gilroy R."/>
        </authorList>
    </citation>
    <scope>NUCLEOTIDE SEQUENCE</scope>
    <source>
        <strain evidence="1">CHK184-20233</strain>
    </source>
</reference>
<dbReference type="AlphaFoldDB" id="A0A9D1DUT8"/>
<dbReference type="Proteomes" id="UP000824232">
    <property type="component" value="Unassembled WGS sequence"/>
</dbReference>
<protein>
    <submittedName>
        <fullName evidence="1">Uncharacterized protein</fullName>
    </submittedName>
</protein>
<gene>
    <name evidence="1" type="ORF">IAB38_04910</name>
</gene>
<accession>A0A9D1DUT8</accession>
<comment type="caution">
    <text evidence="1">The sequence shown here is derived from an EMBL/GenBank/DDBJ whole genome shotgun (WGS) entry which is preliminary data.</text>
</comment>
<proteinExistence type="predicted"/>
<sequence length="152" mass="18098">MLKLIKERKVLKDNSTFFNLLKISLERDLNEKEQNRFLESSYRNITYLEEEFKNAKDNVIGNLIIYNVLIHNGITLVNDLRNGLNITKDNFIKENINQFSAHYQTVKEYEEAFLEYRESSTDESYDKTIEKFEEAIDYSEGYTERKTLTKKS</sequence>
<evidence type="ECO:0000313" key="2">
    <source>
        <dbReference type="Proteomes" id="UP000824232"/>
    </source>
</evidence>